<keyword evidence="2" id="KW-0732">Signal</keyword>
<dbReference type="PANTHER" id="PTHR37536:SF1">
    <property type="entry name" value="ASPERGILLOPEPSIN, PUTAITVE (AFU_ORTHOLOGUE AFUA_7G01200)"/>
    <property type="match status" value="1"/>
</dbReference>
<dbReference type="InterPro" id="IPR038656">
    <property type="entry name" value="Peptidase_G1_sf"/>
</dbReference>
<evidence type="ECO:0000256" key="2">
    <source>
        <dbReference type="SAM" id="SignalP"/>
    </source>
</evidence>
<feature type="active site" description="Proton acceptor" evidence="1">
    <location>
        <position position="199"/>
    </location>
</feature>
<dbReference type="OrthoDB" id="2862635at2759"/>
<evidence type="ECO:0000256" key="1">
    <source>
        <dbReference type="PIRSR" id="PIRSR600250-50"/>
    </source>
</evidence>
<evidence type="ECO:0000313" key="5">
    <source>
        <dbReference type="Proteomes" id="UP000054821"/>
    </source>
</evidence>
<accession>A0A0W7VIN0</accession>
<reference evidence="4 5" key="1">
    <citation type="journal article" date="2016" name="Genome Announc.">
        <title>Draft Whole-Genome Sequence of Trichoderma gamsii T6085, a Promising Biocontrol Agent of Fusarium Head Blight on Wheat.</title>
        <authorList>
            <person name="Baroncelli R."/>
            <person name="Zapparata A."/>
            <person name="Piaggeschi G."/>
            <person name="Sarrocco S."/>
            <person name="Vannacci G."/>
        </authorList>
    </citation>
    <scope>NUCLEOTIDE SEQUENCE [LARGE SCALE GENOMIC DNA]</scope>
    <source>
        <strain evidence="4 5">T6085</strain>
    </source>
</reference>
<gene>
    <name evidence="4" type="ORF">TGAM01_v207347</name>
    <name evidence="3" type="ORF">TGAMA5MH_08182</name>
</gene>
<sequence>MKSLTFAANLLLVASAAMATPLAARKQAAMDALRARSAVRRSNKFQASSSHNVNSTADVESTNWAGAALTTSGITKVSGTFTVPKPTVPSGGSSSTEYCGAAWVGIDGYSDADLIQTGVLWCVQGGQYLYEAWYEYLPASLVAYSGITVTAGSVVTVTATKTGNNSGTTTLTAGGKTVSHTFSNQNSPLPGTSAEWIVEDFTSGSSLVPFADFGSVTFTGASALVNGATVTPGSGSSTIIDLENSRGSILTSTTISGSSVTVNYV</sequence>
<reference evidence="4" key="3">
    <citation type="submission" date="2017-08" db="EMBL/GenBank/DDBJ databases">
        <title>Trichoderma gamsii strain T6085, whole genome shotgun sequencing project.</title>
        <authorList>
            <person name="Baroncelli R."/>
        </authorList>
    </citation>
    <scope>NUCLEOTIDE SEQUENCE</scope>
    <source>
        <strain evidence="4">T6085</strain>
    </source>
</reference>
<dbReference type="Gene3D" id="2.60.120.700">
    <property type="entry name" value="Peptidase G1"/>
    <property type="match status" value="1"/>
</dbReference>
<dbReference type="PRINTS" id="PR00977">
    <property type="entry name" value="SCYTLDPTASE"/>
</dbReference>
<name>A0A0W7VIN0_9HYPO</name>
<dbReference type="RefSeq" id="XP_018659220.1">
    <property type="nucleotide sequence ID" value="XM_018807576.1"/>
</dbReference>
<dbReference type="EMBL" id="MTYH01000074">
    <property type="protein sequence ID" value="PNP39916.1"/>
    <property type="molecule type" value="Genomic_DNA"/>
</dbReference>
<feature type="signal peptide" evidence="2">
    <location>
        <begin position="1"/>
        <end position="19"/>
    </location>
</feature>
<evidence type="ECO:0000313" key="3">
    <source>
        <dbReference type="EMBL" id="PNP39916.1"/>
    </source>
</evidence>
<dbReference type="GO" id="GO:0070007">
    <property type="term" value="F:glutamic-type endopeptidase activity"/>
    <property type="evidence" value="ECO:0007669"/>
    <property type="project" value="InterPro"/>
</dbReference>
<dbReference type="SUPFAM" id="SSF49899">
    <property type="entry name" value="Concanavalin A-like lectins/glucanases"/>
    <property type="match status" value="1"/>
</dbReference>
<dbReference type="InterPro" id="IPR000250">
    <property type="entry name" value="Peptidase_G1"/>
</dbReference>
<protein>
    <submittedName>
        <fullName evidence="4">Aspergillopepsin-2</fullName>
    </submittedName>
</protein>
<keyword evidence="5" id="KW-1185">Reference proteome</keyword>
<dbReference type="AlphaFoldDB" id="A0A0W7VIN0"/>
<reference evidence="3 6" key="2">
    <citation type="submission" date="2017-02" db="EMBL/GenBank/DDBJ databases">
        <title>Genomes of Trichoderma spp. with biocontrol activity.</title>
        <authorList>
            <person name="Gardiner D."/>
            <person name="Kazan K."/>
            <person name="Vos C."/>
            <person name="Harvey P."/>
        </authorList>
    </citation>
    <scope>NUCLEOTIDE SEQUENCE [LARGE SCALE GENOMIC DNA]</scope>
    <source>
        <strain evidence="3 6">A5MH</strain>
    </source>
</reference>
<dbReference type="Pfam" id="PF01828">
    <property type="entry name" value="Peptidase_A4"/>
    <property type="match status" value="1"/>
</dbReference>
<dbReference type="GO" id="GO:0006508">
    <property type="term" value="P:proteolysis"/>
    <property type="evidence" value="ECO:0007669"/>
    <property type="project" value="InterPro"/>
</dbReference>
<evidence type="ECO:0000313" key="6">
    <source>
        <dbReference type="Proteomes" id="UP000236546"/>
    </source>
</evidence>
<dbReference type="GeneID" id="29987659"/>
<comment type="caution">
    <text evidence="3">The sequence shown here is derived from an EMBL/GenBank/DDBJ whole genome shotgun (WGS) entry which is preliminary data.</text>
</comment>
<organism evidence="3 6">
    <name type="scientific">Trichoderma gamsii</name>
    <dbReference type="NCBI Taxonomy" id="398673"/>
    <lineage>
        <taxon>Eukaryota</taxon>
        <taxon>Fungi</taxon>
        <taxon>Dikarya</taxon>
        <taxon>Ascomycota</taxon>
        <taxon>Pezizomycotina</taxon>
        <taxon>Sordariomycetes</taxon>
        <taxon>Hypocreomycetidae</taxon>
        <taxon>Hypocreales</taxon>
        <taxon>Hypocreaceae</taxon>
        <taxon>Trichoderma</taxon>
    </lineage>
</organism>
<dbReference type="Proteomes" id="UP000236546">
    <property type="component" value="Unassembled WGS sequence"/>
</dbReference>
<dbReference type="Proteomes" id="UP000054821">
    <property type="component" value="Unassembled WGS sequence"/>
</dbReference>
<dbReference type="EMBL" id="JPDN02000027">
    <property type="protein sequence ID" value="PON23700.1"/>
    <property type="molecule type" value="Genomic_DNA"/>
</dbReference>
<dbReference type="CDD" id="cd13426">
    <property type="entry name" value="Peptidase_G1"/>
    <property type="match status" value="1"/>
</dbReference>
<dbReference type="PANTHER" id="PTHR37536">
    <property type="entry name" value="PUTATIVE (AFU_ORTHOLOGUE AFUA_3G02970)-RELATED"/>
    <property type="match status" value="1"/>
</dbReference>
<feature type="chain" id="PRO_5014528146" evidence="2">
    <location>
        <begin position="20"/>
        <end position="265"/>
    </location>
</feature>
<proteinExistence type="predicted"/>
<evidence type="ECO:0000313" key="4">
    <source>
        <dbReference type="EMBL" id="PON23700.1"/>
    </source>
</evidence>
<dbReference type="InterPro" id="IPR013320">
    <property type="entry name" value="ConA-like_dom_sf"/>
</dbReference>